<dbReference type="InterPro" id="IPR001576">
    <property type="entry name" value="Phosphoglycerate_kinase"/>
</dbReference>
<gene>
    <name evidence="11" type="ORF">ZEAMMB73_Zm00001d032867</name>
</gene>
<keyword evidence="4 9" id="KW-0808">Transferase</keyword>
<evidence type="ECO:0000313" key="11">
    <source>
        <dbReference type="EMBL" id="ONM06247.1"/>
    </source>
</evidence>
<proteinExistence type="inferred from homology"/>
<dbReference type="ExpressionAtlas" id="A0A1D6KUK7">
    <property type="expression patterns" value="baseline and differential"/>
</dbReference>
<evidence type="ECO:0000256" key="7">
    <source>
        <dbReference type="ARBA" id="ARBA00022840"/>
    </source>
</evidence>
<dbReference type="PANTHER" id="PTHR11406:SF32">
    <property type="entry name" value="PHOSPHOGLYCERATE KINASE"/>
    <property type="match status" value="1"/>
</dbReference>
<protein>
    <recommendedName>
        <fullName evidence="3 9">Phosphoglycerate kinase</fullName>
        <ecNumber evidence="3 9">2.7.2.3</ecNumber>
    </recommendedName>
</protein>
<evidence type="ECO:0000256" key="9">
    <source>
        <dbReference type="RuleBase" id="RU000532"/>
    </source>
</evidence>
<dbReference type="GO" id="GO:0004618">
    <property type="term" value="F:phosphoglycerate kinase activity"/>
    <property type="evidence" value="ECO:0007669"/>
    <property type="project" value="UniProtKB-EC"/>
</dbReference>
<keyword evidence="8" id="KW-0460">Magnesium</keyword>
<evidence type="ECO:0000256" key="3">
    <source>
        <dbReference type="ARBA" id="ARBA00013061"/>
    </source>
</evidence>
<dbReference type="Gene3D" id="3.40.50.1260">
    <property type="entry name" value="Phosphoglycerate kinase, N-terminal domain"/>
    <property type="match status" value="1"/>
</dbReference>
<evidence type="ECO:0000256" key="2">
    <source>
        <dbReference type="ARBA" id="ARBA00008982"/>
    </source>
</evidence>
<reference evidence="11" key="1">
    <citation type="submission" date="2015-12" db="EMBL/GenBank/DDBJ databases">
        <title>Update maize B73 reference genome by single molecule sequencing technologies.</title>
        <authorList>
            <consortium name="Maize Genome Sequencing Project"/>
            <person name="Ware D."/>
        </authorList>
    </citation>
    <scope>NUCLEOTIDE SEQUENCE [LARGE SCALE GENOMIC DNA]</scope>
    <source>
        <tissue evidence="11">Seedling</tissue>
    </source>
</reference>
<dbReference type="PANTHER" id="PTHR11406">
    <property type="entry name" value="PHOSPHOGLYCERATE KINASE"/>
    <property type="match status" value="1"/>
</dbReference>
<evidence type="ECO:0000256" key="8">
    <source>
        <dbReference type="ARBA" id="ARBA00022842"/>
    </source>
</evidence>
<comment type="catalytic activity">
    <reaction evidence="9">
        <text>(2R)-3-phosphoglycerate + ATP = (2R)-3-phospho-glyceroyl phosphate + ADP</text>
        <dbReference type="Rhea" id="RHEA:14801"/>
        <dbReference type="ChEBI" id="CHEBI:30616"/>
        <dbReference type="ChEBI" id="CHEBI:57604"/>
        <dbReference type="ChEBI" id="CHEBI:58272"/>
        <dbReference type="ChEBI" id="CHEBI:456216"/>
        <dbReference type="EC" id="2.7.2.3"/>
    </reaction>
</comment>
<keyword evidence="7" id="KW-0067">ATP-binding</keyword>
<comment type="cofactor">
    <cofactor evidence="1">
        <name>Mg(2+)</name>
        <dbReference type="ChEBI" id="CHEBI:18420"/>
    </cofactor>
</comment>
<dbReference type="EC" id="2.7.2.3" evidence="3 9"/>
<dbReference type="SUPFAM" id="SSF53748">
    <property type="entry name" value="Phosphoglycerate kinase"/>
    <property type="match status" value="1"/>
</dbReference>
<evidence type="ECO:0000256" key="1">
    <source>
        <dbReference type="ARBA" id="ARBA00001946"/>
    </source>
</evidence>
<evidence type="ECO:0000256" key="4">
    <source>
        <dbReference type="ARBA" id="ARBA00022679"/>
    </source>
</evidence>
<dbReference type="InterPro" id="IPR036043">
    <property type="entry name" value="Phosphoglycerate_kinase_sf"/>
</dbReference>
<dbReference type="GO" id="GO:0006096">
    <property type="term" value="P:glycolytic process"/>
    <property type="evidence" value="ECO:0007669"/>
    <property type="project" value="InterPro"/>
</dbReference>
<comment type="similarity">
    <text evidence="2 9">Belongs to the phosphoglycerate kinase family.</text>
</comment>
<dbReference type="EMBL" id="CM007647">
    <property type="protein sequence ID" value="ONM06247.1"/>
    <property type="molecule type" value="Genomic_DNA"/>
</dbReference>
<evidence type="ECO:0000256" key="5">
    <source>
        <dbReference type="ARBA" id="ARBA00022741"/>
    </source>
</evidence>
<dbReference type="GO" id="GO:0005524">
    <property type="term" value="F:ATP binding"/>
    <property type="evidence" value="ECO:0007669"/>
    <property type="project" value="UniProtKB-KW"/>
</dbReference>
<name>A0A1D6KUK7_MAIZE</name>
<dbReference type="PRINTS" id="PR00477">
    <property type="entry name" value="PHGLYCKINASE"/>
</dbReference>
<comment type="subunit">
    <text evidence="10">Monomer.</text>
</comment>
<evidence type="ECO:0000256" key="6">
    <source>
        <dbReference type="ARBA" id="ARBA00022777"/>
    </source>
</evidence>
<sequence>MSSLLQVEVIPVDGAPSSTSFKQEEWAQNSIILFENLLNFTGEVANCKDFSQKLASGAMIFVNDSFSLSHKILASTVGITCFCYASLAGFHFEEELMKLIKITDSTRRPYIAIVIINLFFPDVYVADSLYSRSSYQKAVAYCFLMKYVAALLPVFYQCL</sequence>
<organism evidence="11">
    <name type="scientific">Zea mays</name>
    <name type="common">Maize</name>
    <dbReference type="NCBI Taxonomy" id="4577"/>
    <lineage>
        <taxon>Eukaryota</taxon>
        <taxon>Viridiplantae</taxon>
        <taxon>Streptophyta</taxon>
        <taxon>Embryophyta</taxon>
        <taxon>Tracheophyta</taxon>
        <taxon>Spermatophyta</taxon>
        <taxon>Magnoliopsida</taxon>
        <taxon>Liliopsida</taxon>
        <taxon>Poales</taxon>
        <taxon>Poaceae</taxon>
        <taxon>PACMAD clade</taxon>
        <taxon>Panicoideae</taxon>
        <taxon>Andropogonodae</taxon>
        <taxon>Andropogoneae</taxon>
        <taxon>Tripsacinae</taxon>
        <taxon>Zea</taxon>
    </lineage>
</organism>
<dbReference type="InterPro" id="IPR015824">
    <property type="entry name" value="Phosphoglycerate_kinase_N"/>
</dbReference>
<dbReference type="AlphaFoldDB" id="A0A1D6KUK7"/>
<keyword evidence="6 9" id="KW-0418">Kinase</keyword>
<evidence type="ECO:0000256" key="10">
    <source>
        <dbReference type="RuleBase" id="RU000696"/>
    </source>
</evidence>
<keyword evidence="5" id="KW-0547">Nucleotide-binding</keyword>
<accession>A0A1D6KUK7</accession>
<dbReference type="Pfam" id="PF00162">
    <property type="entry name" value="PGK"/>
    <property type="match status" value="1"/>
</dbReference>